<gene>
    <name evidence="1" type="ORF">MLAUSG7_0174</name>
</gene>
<dbReference type="AlphaFoldDB" id="A0A8D6PPL1"/>
<reference evidence="1 2" key="1">
    <citation type="submission" date="2020-04" db="EMBL/GenBank/DDBJ databases">
        <authorList>
            <consortium name="Genoscope - CEA"/>
            <person name="William W."/>
        </authorList>
    </citation>
    <scope>NUCLEOTIDE SEQUENCE [LARGE SCALE GENOMIC DNA]</scope>
    <source>
        <strain evidence="1 2">SG7</strain>
    </source>
</reference>
<name>A0A8D6PPL1_9EURY</name>
<evidence type="ECO:0000313" key="2">
    <source>
        <dbReference type="Proteomes" id="UP000679213"/>
    </source>
</evidence>
<sequence length="44" mass="5409">MNIKKYIIIPNKFYVCLLNLFIKLKILGVYYESVWSYWIRGCFN</sequence>
<accession>A0A8D6PPL1</accession>
<organism evidence="1 2">
    <name type="scientific">Methanocaldococcus lauensis</name>
    <dbReference type="NCBI Taxonomy" id="2546128"/>
    <lineage>
        <taxon>Archaea</taxon>
        <taxon>Methanobacteriati</taxon>
        <taxon>Methanobacteriota</taxon>
        <taxon>Methanomada group</taxon>
        <taxon>Methanococci</taxon>
        <taxon>Methanococcales</taxon>
        <taxon>Methanocaldococcaceae</taxon>
        <taxon>Methanocaldococcus</taxon>
    </lineage>
</organism>
<dbReference type="Proteomes" id="UP000679213">
    <property type="component" value="Chromosome I"/>
</dbReference>
<dbReference type="KEGG" id="mesg:MLAUSG7_0174"/>
<evidence type="ECO:0000313" key="1">
    <source>
        <dbReference type="EMBL" id="CAB3287380.1"/>
    </source>
</evidence>
<protein>
    <submittedName>
        <fullName evidence="1">Uncharacterized protein</fullName>
    </submittedName>
</protein>
<accession>A0A8D6PW27</accession>
<keyword evidence="2" id="KW-1185">Reference proteome</keyword>
<dbReference type="EMBL" id="LR792632">
    <property type="protein sequence ID" value="CAB3287380.1"/>
    <property type="molecule type" value="Genomic_DNA"/>
</dbReference>
<proteinExistence type="predicted"/>